<gene>
    <name evidence="6" type="ORF">IZO911_LOCUS18330</name>
</gene>
<sequence length="280" mass="32993">MGSMSQLDDSETHENIYPSPLENDTQLILSSSSSSSSADDDLLTTSMLTHDQQIIFDKALGEMLTRHFYLIQHEFLSSDHFEGWIYTYNRHRYKIIISYYLSCSCKNFRKSFVCKHFLFVLKRIFNVNLYSFDIRLSIMQYHQFTSIDLEDIFQGQVRRLCPIVTPLIQINKKEKLPLTLKRQSIDYTDVCPICFESLLMKNRKLVTCFYSCGKSMHKHCMNEWKRVQGKSINCPLCQAHWIDLSTAEKAVLTHYSHRSYPVVKREKYILCCLYTPPDWL</sequence>
<evidence type="ECO:0000313" key="7">
    <source>
        <dbReference type="Proteomes" id="UP000663860"/>
    </source>
</evidence>
<keyword evidence="1 3" id="KW-0479">Metal-binding</keyword>
<keyword evidence="2" id="KW-0862">Zinc</keyword>
<organism evidence="6 7">
    <name type="scientific">Adineta steineri</name>
    <dbReference type="NCBI Taxonomy" id="433720"/>
    <lineage>
        <taxon>Eukaryota</taxon>
        <taxon>Metazoa</taxon>
        <taxon>Spiralia</taxon>
        <taxon>Gnathifera</taxon>
        <taxon>Rotifera</taxon>
        <taxon>Eurotatoria</taxon>
        <taxon>Bdelloidea</taxon>
        <taxon>Adinetida</taxon>
        <taxon>Adinetidae</taxon>
        <taxon>Adineta</taxon>
    </lineage>
</organism>
<keyword evidence="1 3" id="KW-0863">Zinc-finger</keyword>
<dbReference type="AlphaFoldDB" id="A0A814HVQ4"/>
<dbReference type="InterPro" id="IPR013083">
    <property type="entry name" value="Znf_RING/FYVE/PHD"/>
</dbReference>
<dbReference type="Pfam" id="PF13639">
    <property type="entry name" value="zf-RING_2"/>
    <property type="match status" value="1"/>
</dbReference>
<dbReference type="PROSITE" id="PS50966">
    <property type="entry name" value="ZF_SWIM"/>
    <property type="match status" value="1"/>
</dbReference>
<evidence type="ECO:0000259" key="4">
    <source>
        <dbReference type="PROSITE" id="PS50089"/>
    </source>
</evidence>
<comment type="caution">
    <text evidence="6">The sequence shown here is derived from an EMBL/GenBank/DDBJ whole genome shotgun (WGS) entry which is preliminary data.</text>
</comment>
<name>A0A814HVQ4_9BILA</name>
<feature type="domain" description="SWIM-type" evidence="5">
    <location>
        <begin position="93"/>
        <end position="125"/>
    </location>
</feature>
<dbReference type="InterPro" id="IPR039903">
    <property type="entry name" value="Zswim2"/>
</dbReference>
<evidence type="ECO:0000256" key="3">
    <source>
        <dbReference type="PROSITE-ProRule" id="PRU00175"/>
    </source>
</evidence>
<dbReference type="Gene3D" id="3.30.40.10">
    <property type="entry name" value="Zinc/RING finger domain, C3HC4 (zinc finger)"/>
    <property type="match status" value="1"/>
</dbReference>
<dbReference type="InterPro" id="IPR001841">
    <property type="entry name" value="Znf_RING"/>
</dbReference>
<dbReference type="InterPro" id="IPR007527">
    <property type="entry name" value="Znf_SWIM"/>
</dbReference>
<dbReference type="SUPFAM" id="SSF57850">
    <property type="entry name" value="RING/U-box"/>
    <property type="match status" value="1"/>
</dbReference>
<dbReference type="PROSITE" id="PS50089">
    <property type="entry name" value="ZF_RING_2"/>
    <property type="match status" value="1"/>
</dbReference>
<dbReference type="GO" id="GO:0008270">
    <property type="term" value="F:zinc ion binding"/>
    <property type="evidence" value="ECO:0007669"/>
    <property type="project" value="UniProtKB-KW"/>
</dbReference>
<accession>A0A814HVQ4</accession>
<dbReference type="GO" id="GO:0061630">
    <property type="term" value="F:ubiquitin protein ligase activity"/>
    <property type="evidence" value="ECO:0007669"/>
    <property type="project" value="InterPro"/>
</dbReference>
<protein>
    <recommendedName>
        <fullName evidence="8">SWIM-type domain-containing protein</fullName>
    </recommendedName>
</protein>
<feature type="domain" description="RING-type" evidence="4">
    <location>
        <begin position="191"/>
        <end position="238"/>
    </location>
</feature>
<dbReference type="EMBL" id="CAJNOE010000176">
    <property type="protein sequence ID" value="CAF1013816.1"/>
    <property type="molecule type" value="Genomic_DNA"/>
</dbReference>
<evidence type="ECO:0000259" key="5">
    <source>
        <dbReference type="PROSITE" id="PS50966"/>
    </source>
</evidence>
<proteinExistence type="predicted"/>
<dbReference type="PANTHER" id="PTHR21540:SF3">
    <property type="entry name" value="E3 UBIQUITIN-PROTEIN LIGASE ZSWIM2"/>
    <property type="match status" value="1"/>
</dbReference>
<evidence type="ECO:0000313" key="6">
    <source>
        <dbReference type="EMBL" id="CAF1013816.1"/>
    </source>
</evidence>
<evidence type="ECO:0008006" key="8">
    <source>
        <dbReference type="Google" id="ProtNLM"/>
    </source>
</evidence>
<evidence type="ECO:0000256" key="2">
    <source>
        <dbReference type="ARBA" id="ARBA00022833"/>
    </source>
</evidence>
<dbReference type="PANTHER" id="PTHR21540">
    <property type="entry name" value="RING FINGER AND SWIM DOMAIN-CONTAINING PROTEIN 2"/>
    <property type="match status" value="1"/>
</dbReference>
<evidence type="ECO:0000256" key="1">
    <source>
        <dbReference type="ARBA" id="ARBA00022771"/>
    </source>
</evidence>
<dbReference type="SMART" id="SM00184">
    <property type="entry name" value="RING"/>
    <property type="match status" value="1"/>
</dbReference>
<reference evidence="6" key="1">
    <citation type="submission" date="2021-02" db="EMBL/GenBank/DDBJ databases">
        <authorList>
            <person name="Nowell W R."/>
        </authorList>
    </citation>
    <scope>NUCLEOTIDE SEQUENCE</scope>
</reference>
<dbReference type="Proteomes" id="UP000663860">
    <property type="component" value="Unassembled WGS sequence"/>
</dbReference>